<gene>
    <name evidence="1" type="ORF">Ciccas_001302</name>
</gene>
<name>A0ABD2QKR2_9PLAT</name>
<organism evidence="1 2">
    <name type="scientific">Cichlidogyrus casuarinus</name>
    <dbReference type="NCBI Taxonomy" id="1844966"/>
    <lineage>
        <taxon>Eukaryota</taxon>
        <taxon>Metazoa</taxon>
        <taxon>Spiralia</taxon>
        <taxon>Lophotrochozoa</taxon>
        <taxon>Platyhelminthes</taxon>
        <taxon>Monogenea</taxon>
        <taxon>Monopisthocotylea</taxon>
        <taxon>Dactylogyridea</taxon>
        <taxon>Ancyrocephalidae</taxon>
        <taxon>Cichlidogyrus</taxon>
    </lineage>
</organism>
<evidence type="ECO:0000313" key="1">
    <source>
        <dbReference type="EMBL" id="KAL3320023.1"/>
    </source>
</evidence>
<reference evidence="1 2" key="1">
    <citation type="submission" date="2024-11" db="EMBL/GenBank/DDBJ databases">
        <title>Adaptive evolution of stress response genes in parasites aligns with host niche diversity.</title>
        <authorList>
            <person name="Hahn C."/>
            <person name="Resl P."/>
        </authorList>
    </citation>
    <scope>NUCLEOTIDE SEQUENCE [LARGE SCALE GENOMIC DNA]</scope>
    <source>
        <strain evidence="1">EGGRZ-B1_66</strain>
        <tissue evidence="1">Body</tissue>
    </source>
</reference>
<sequence>MHTGSESFARFQQAFPNFNRLDPSKVRTKAFKHIGHIFGHFSDVPITYNWLLSSAREYLRHGCRFEVKQTGKGKSKAFG</sequence>
<dbReference type="AlphaFoldDB" id="A0ABD2QKR2"/>
<dbReference type="Proteomes" id="UP001626550">
    <property type="component" value="Unassembled WGS sequence"/>
</dbReference>
<protein>
    <submittedName>
        <fullName evidence="1">Uncharacterized protein</fullName>
    </submittedName>
</protein>
<proteinExistence type="predicted"/>
<evidence type="ECO:0000313" key="2">
    <source>
        <dbReference type="Proteomes" id="UP001626550"/>
    </source>
</evidence>
<keyword evidence="2" id="KW-1185">Reference proteome</keyword>
<accession>A0ABD2QKR2</accession>
<dbReference type="EMBL" id="JBJKFK010000082">
    <property type="protein sequence ID" value="KAL3320023.1"/>
    <property type="molecule type" value="Genomic_DNA"/>
</dbReference>
<comment type="caution">
    <text evidence="1">The sequence shown here is derived from an EMBL/GenBank/DDBJ whole genome shotgun (WGS) entry which is preliminary data.</text>
</comment>